<dbReference type="EMBL" id="PZQS01000011">
    <property type="protein sequence ID" value="PVD21612.1"/>
    <property type="molecule type" value="Genomic_DNA"/>
</dbReference>
<protein>
    <submittedName>
        <fullName evidence="2">Uncharacterized protein</fullName>
    </submittedName>
</protein>
<evidence type="ECO:0000313" key="2">
    <source>
        <dbReference type="EMBL" id="PVD21612.1"/>
    </source>
</evidence>
<keyword evidence="1" id="KW-0175">Coiled coil</keyword>
<dbReference type="STRING" id="400727.A0A2T7NKB7"/>
<comment type="caution">
    <text evidence="2">The sequence shown here is derived from an EMBL/GenBank/DDBJ whole genome shotgun (WGS) entry which is preliminary data.</text>
</comment>
<gene>
    <name evidence="2" type="ORF">C0Q70_17411</name>
</gene>
<name>A0A2T7NKB7_POMCA</name>
<dbReference type="PANTHER" id="PTHR46518:SF1">
    <property type="entry name" value="OUTER DYNEIN ARM-DOCKING COMPLEX SUBUNIT 3"/>
    <property type="match status" value="1"/>
</dbReference>
<feature type="coiled-coil region" evidence="1">
    <location>
        <begin position="166"/>
        <end position="214"/>
    </location>
</feature>
<dbReference type="PANTHER" id="PTHR46518">
    <property type="entry name" value="COILED-COIL DOMAIN-CONTAINING PROTEIN 151"/>
    <property type="match status" value="1"/>
</dbReference>
<dbReference type="GO" id="GO:0097542">
    <property type="term" value="C:ciliary tip"/>
    <property type="evidence" value="ECO:0007669"/>
    <property type="project" value="TreeGrafter"/>
</dbReference>
<accession>A0A2T7NKB7</accession>
<dbReference type="GO" id="GO:0035253">
    <property type="term" value="C:ciliary rootlet"/>
    <property type="evidence" value="ECO:0007669"/>
    <property type="project" value="TreeGrafter"/>
</dbReference>
<dbReference type="GO" id="GO:0003341">
    <property type="term" value="P:cilium movement"/>
    <property type="evidence" value="ECO:0007669"/>
    <property type="project" value="InterPro"/>
</dbReference>
<dbReference type="InterPro" id="IPR033192">
    <property type="entry name" value="ODAD3"/>
</dbReference>
<reference evidence="2 3" key="1">
    <citation type="submission" date="2018-04" db="EMBL/GenBank/DDBJ databases">
        <title>The genome of golden apple snail Pomacea canaliculata provides insight into stress tolerance and invasive adaptation.</title>
        <authorList>
            <person name="Liu C."/>
            <person name="Liu B."/>
            <person name="Ren Y."/>
            <person name="Zhang Y."/>
            <person name="Wang H."/>
            <person name="Li S."/>
            <person name="Jiang F."/>
            <person name="Yin L."/>
            <person name="Zhang G."/>
            <person name="Qian W."/>
            <person name="Fan W."/>
        </authorList>
    </citation>
    <scope>NUCLEOTIDE SEQUENCE [LARGE SCALE GENOMIC DNA]</scope>
    <source>
        <strain evidence="2">SZHN2017</strain>
        <tissue evidence="2">Muscle</tissue>
    </source>
</reference>
<keyword evidence="3" id="KW-1185">Reference proteome</keyword>
<dbReference type="GO" id="GO:0036158">
    <property type="term" value="P:outer dynein arm assembly"/>
    <property type="evidence" value="ECO:0007669"/>
    <property type="project" value="InterPro"/>
</dbReference>
<dbReference type="GO" id="GO:0036064">
    <property type="term" value="C:ciliary basal body"/>
    <property type="evidence" value="ECO:0007669"/>
    <property type="project" value="TreeGrafter"/>
</dbReference>
<evidence type="ECO:0000313" key="3">
    <source>
        <dbReference type="Proteomes" id="UP000245119"/>
    </source>
</evidence>
<sequence length="518" mass="60624">MCRIVAVSYEIWSVKREQVNFVQKSEEAKARNVVTLYNMRNENCELHKEIAFNRTGGEHIVIKLFSGRPTQKGLMMHKNVTEAVATMDHKTFELSRYLGYLNYQAQKLKKTLKSKQQALEDLEKEVKGNEEDYKNSELLRLQNEAELMKMKRDDAWNTSQCYKKMVDHLKKDIQTMLQEIETMKKTKADKKVVLEELRRIRALATKEYEHIQNQLVPLRIDVENKTKFFDTTLRGKRRAHTDQLRETHTRIATEQKGPSYEEDNPEKALAKELSIHTELKAYQDVFEMVKDALEISDVKDVLRRVHDEHQRYSQLCQQLDETNNNYSMLKKELDDLKYEFLRMKYDLKPLGPTPQALATLQKEADKQHARLRELCDKLLFKERVIAGIKLALVAIHSKLLYVKLKPGQLVTLVGEPKKDMEVISSKITRLLDEYGSETINEAEVDMKEVQNYAELRLPEDNLRTTLRSLDYVSHENLRVDLDEAQAGYVSREDIKIRAMEILKPKKKPPQAPPKKKKH</sequence>
<feature type="coiled-coil region" evidence="1">
    <location>
        <begin position="105"/>
        <end position="139"/>
    </location>
</feature>
<evidence type="ECO:0000256" key="1">
    <source>
        <dbReference type="SAM" id="Coils"/>
    </source>
</evidence>
<dbReference type="AlphaFoldDB" id="A0A2T7NKB7"/>
<proteinExistence type="predicted"/>
<organism evidence="2 3">
    <name type="scientific">Pomacea canaliculata</name>
    <name type="common">Golden apple snail</name>
    <dbReference type="NCBI Taxonomy" id="400727"/>
    <lineage>
        <taxon>Eukaryota</taxon>
        <taxon>Metazoa</taxon>
        <taxon>Spiralia</taxon>
        <taxon>Lophotrochozoa</taxon>
        <taxon>Mollusca</taxon>
        <taxon>Gastropoda</taxon>
        <taxon>Caenogastropoda</taxon>
        <taxon>Architaenioglossa</taxon>
        <taxon>Ampullarioidea</taxon>
        <taxon>Ampullariidae</taxon>
        <taxon>Pomacea</taxon>
    </lineage>
</organism>
<dbReference type="Proteomes" id="UP000245119">
    <property type="component" value="Linkage Group LG11"/>
</dbReference>
<feature type="coiled-coil region" evidence="1">
    <location>
        <begin position="312"/>
        <end position="377"/>
    </location>
</feature>
<dbReference type="OrthoDB" id="10255247at2759"/>